<keyword evidence="3" id="KW-1185">Reference proteome</keyword>
<dbReference type="KEGG" id="lha:LHA_1952"/>
<dbReference type="AlphaFoldDB" id="A0A0A8UV57"/>
<dbReference type="HOGENOM" id="CLU_1710976_0_0_6"/>
<dbReference type="EMBL" id="LN681225">
    <property type="protein sequence ID" value="CEK10982.1"/>
    <property type="molecule type" value="Genomic_DNA"/>
</dbReference>
<name>A0A0A8UV57_LEGHA</name>
<dbReference type="Proteomes" id="UP000032803">
    <property type="component" value="Chromosome I"/>
</dbReference>
<dbReference type="PATRIC" id="fig|449.7.peg.2184"/>
<organism evidence="2 3">
    <name type="scientific">Legionella hackeliae</name>
    <dbReference type="NCBI Taxonomy" id="449"/>
    <lineage>
        <taxon>Bacteria</taxon>
        <taxon>Pseudomonadati</taxon>
        <taxon>Pseudomonadota</taxon>
        <taxon>Gammaproteobacteria</taxon>
        <taxon>Legionellales</taxon>
        <taxon>Legionellaceae</taxon>
        <taxon>Legionella</taxon>
    </lineage>
</organism>
<gene>
    <name evidence="2" type="ORF">LHA_1952</name>
</gene>
<feature type="domain" description="Swiss Army Knife 2H phosphoesterase" evidence="1">
    <location>
        <begin position="64"/>
        <end position="177"/>
    </location>
</feature>
<evidence type="ECO:0000313" key="2">
    <source>
        <dbReference type="EMBL" id="CEK10982.1"/>
    </source>
</evidence>
<evidence type="ECO:0000313" key="3">
    <source>
        <dbReference type="Proteomes" id="UP000032803"/>
    </source>
</evidence>
<dbReference type="InterPro" id="IPR054498">
    <property type="entry name" value="2H-SAK"/>
</dbReference>
<dbReference type="Pfam" id="PF22547">
    <property type="entry name" value="2H-SAK"/>
    <property type="match status" value="1"/>
</dbReference>
<proteinExistence type="predicted"/>
<protein>
    <recommendedName>
        <fullName evidence="1">Swiss Army Knife 2H phosphoesterase domain-containing protein</fullName>
    </recommendedName>
</protein>
<accession>A0A0A8UV57</accession>
<evidence type="ECO:0000259" key="1">
    <source>
        <dbReference type="Pfam" id="PF22547"/>
    </source>
</evidence>
<sequence length="179" mass="20557">MLLKNYSRILFTMDKQDNYFLYFCNKMTTDYLKLTHLDIPGLIDAASNLPSIGYLKQSNDGLVYLDLANGYIHNLYPFLKNYSSTIVKPDYFGQKTAGAHISVIYPEENTKVDQQELGSSHYFELLHTFAGDIGNKRYYVLTVHAPTLIALRQRYGLGSQLKFKEHWIDLHITLGVSFS</sequence>
<reference evidence="3" key="1">
    <citation type="submission" date="2014-09" db="EMBL/GenBank/DDBJ databases">
        <authorList>
            <person name="Gomez-Valero L."/>
        </authorList>
    </citation>
    <scope>NUCLEOTIDE SEQUENCE [LARGE SCALE GENOMIC DNA]</scope>
    <source>
        <strain evidence="3">ATCC35250</strain>
    </source>
</reference>